<evidence type="ECO:0000256" key="1">
    <source>
        <dbReference type="ARBA" id="ARBA00000971"/>
    </source>
</evidence>
<keyword evidence="7" id="KW-0472">Membrane</keyword>
<evidence type="ECO:0000256" key="5">
    <source>
        <dbReference type="PROSITE-ProRule" id="PRU00278"/>
    </source>
</evidence>
<dbReference type="RefSeq" id="WP_129346686.1">
    <property type="nucleotide sequence ID" value="NZ_CP012670.1"/>
</dbReference>
<sequence length="239" mass="25775">MSKTSEHDKARDEDDLEDDDSTDGSGDGEEDKTTAARGRAHADDDDDDEEAEDDGAEPEDPSWWAPHAVLGALVLIGLLGFFGMFNKTPLARLAAPVAPEPEEAHAAAPPSPAPPEPKPQPRPARTAQPPREMFGAKHLLVMYKGSRRAPPGIERTKDEAKARATEAMKKAKADPSKFAELVKEYSDEPGAGRRGGDLGRFPKGAMVPEFQAGLEKIKVGEVSDLVETAFGYHVILRTQ</sequence>
<dbReference type="OrthoDB" id="14196at2"/>
<reference evidence="9 10" key="1">
    <citation type="submission" date="2015-09" db="EMBL/GenBank/DDBJ databases">
        <title>Sorangium comparison.</title>
        <authorList>
            <person name="Zaburannyi N."/>
            <person name="Bunk B."/>
            <person name="Overmann J."/>
            <person name="Mueller R."/>
        </authorList>
    </citation>
    <scope>NUCLEOTIDE SEQUENCE [LARGE SCALE GENOMIC DNA]</scope>
    <source>
        <strain evidence="9 10">So ceGT47</strain>
    </source>
</reference>
<evidence type="ECO:0000256" key="6">
    <source>
        <dbReference type="SAM" id="MobiDB-lite"/>
    </source>
</evidence>
<evidence type="ECO:0000259" key="8">
    <source>
        <dbReference type="PROSITE" id="PS50198"/>
    </source>
</evidence>
<dbReference type="Proteomes" id="UP000295781">
    <property type="component" value="Chromosome"/>
</dbReference>
<evidence type="ECO:0000256" key="7">
    <source>
        <dbReference type="SAM" id="Phobius"/>
    </source>
</evidence>
<dbReference type="Gene3D" id="3.10.50.40">
    <property type="match status" value="1"/>
</dbReference>
<dbReference type="PROSITE" id="PS50198">
    <property type="entry name" value="PPIC_PPIASE_2"/>
    <property type="match status" value="1"/>
</dbReference>
<gene>
    <name evidence="9" type="ORF">SOCEGT47_018310</name>
</gene>
<feature type="compositionally biased region" description="Pro residues" evidence="6">
    <location>
        <begin position="109"/>
        <end position="122"/>
    </location>
</feature>
<feature type="compositionally biased region" description="Acidic residues" evidence="6">
    <location>
        <begin position="13"/>
        <end position="30"/>
    </location>
</feature>
<evidence type="ECO:0000256" key="3">
    <source>
        <dbReference type="ARBA" id="ARBA00023110"/>
    </source>
</evidence>
<feature type="compositionally biased region" description="Acidic residues" evidence="6">
    <location>
        <begin position="43"/>
        <end position="60"/>
    </location>
</feature>
<keyword evidence="7" id="KW-1133">Transmembrane helix</keyword>
<organism evidence="9 10">
    <name type="scientific">Sorangium cellulosum</name>
    <name type="common">Polyangium cellulosum</name>
    <dbReference type="NCBI Taxonomy" id="56"/>
    <lineage>
        <taxon>Bacteria</taxon>
        <taxon>Pseudomonadati</taxon>
        <taxon>Myxococcota</taxon>
        <taxon>Polyangia</taxon>
        <taxon>Polyangiales</taxon>
        <taxon>Polyangiaceae</taxon>
        <taxon>Sorangium</taxon>
    </lineage>
</organism>
<dbReference type="InterPro" id="IPR000297">
    <property type="entry name" value="PPIase_PpiC"/>
</dbReference>
<feature type="domain" description="PpiC" evidence="8">
    <location>
        <begin position="131"/>
        <end position="239"/>
    </location>
</feature>
<dbReference type="PANTHER" id="PTHR10657">
    <property type="entry name" value="PEPTIDYL-PROLYL CIS-TRANS ISOMERASE"/>
    <property type="match status" value="1"/>
</dbReference>
<dbReference type="SUPFAM" id="SSF54534">
    <property type="entry name" value="FKBP-like"/>
    <property type="match status" value="1"/>
</dbReference>
<evidence type="ECO:0000256" key="4">
    <source>
        <dbReference type="ARBA" id="ARBA00023235"/>
    </source>
</evidence>
<feature type="region of interest" description="Disordered" evidence="6">
    <location>
        <begin position="96"/>
        <end position="130"/>
    </location>
</feature>
<name>A0A4P2PX30_SORCE</name>
<dbReference type="GO" id="GO:0005829">
    <property type="term" value="C:cytosol"/>
    <property type="evidence" value="ECO:0007669"/>
    <property type="project" value="TreeGrafter"/>
</dbReference>
<dbReference type="GO" id="GO:0003755">
    <property type="term" value="F:peptidyl-prolyl cis-trans isomerase activity"/>
    <property type="evidence" value="ECO:0007669"/>
    <property type="project" value="UniProtKB-KW"/>
</dbReference>
<dbReference type="EMBL" id="CP012670">
    <property type="protein sequence ID" value="AUX21349.1"/>
    <property type="molecule type" value="Genomic_DNA"/>
</dbReference>
<dbReference type="InterPro" id="IPR046357">
    <property type="entry name" value="PPIase_dom_sf"/>
</dbReference>
<evidence type="ECO:0000313" key="10">
    <source>
        <dbReference type="Proteomes" id="UP000295781"/>
    </source>
</evidence>
<keyword evidence="3 5" id="KW-0697">Rotamase</keyword>
<feature type="region of interest" description="Disordered" evidence="6">
    <location>
        <begin position="1"/>
        <end position="63"/>
    </location>
</feature>
<dbReference type="InterPro" id="IPR051370">
    <property type="entry name" value="PPIase_Pin1"/>
</dbReference>
<dbReference type="EC" id="5.2.1.8" evidence="2"/>
<feature type="transmembrane region" description="Helical" evidence="7">
    <location>
        <begin position="63"/>
        <end position="85"/>
    </location>
</feature>
<protein>
    <recommendedName>
        <fullName evidence="2">peptidylprolyl isomerase</fullName>
        <ecNumber evidence="2">5.2.1.8</ecNumber>
    </recommendedName>
</protein>
<dbReference type="AlphaFoldDB" id="A0A4P2PX30"/>
<comment type="catalytic activity">
    <reaction evidence="1">
        <text>[protein]-peptidylproline (omega=180) = [protein]-peptidylproline (omega=0)</text>
        <dbReference type="Rhea" id="RHEA:16237"/>
        <dbReference type="Rhea" id="RHEA-COMP:10747"/>
        <dbReference type="Rhea" id="RHEA-COMP:10748"/>
        <dbReference type="ChEBI" id="CHEBI:83833"/>
        <dbReference type="ChEBI" id="CHEBI:83834"/>
        <dbReference type="EC" id="5.2.1.8"/>
    </reaction>
</comment>
<dbReference type="Pfam" id="PF00639">
    <property type="entry name" value="Rotamase"/>
    <property type="match status" value="1"/>
</dbReference>
<feature type="compositionally biased region" description="Basic and acidic residues" evidence="6">
    <location>
        <begin position="1"/>
        <end position="12"/>
    </location>
</feature>
<proteinExistence type="predicted"/>
<dbReference type="PANTHER" id="PTHR10657:SF4">
    <property type="entry name" value="PEPTIDYL-PROLYL CIS-TRANS ISOMERASE-RELATED"/>
    <property type="match status" value="1"/>
</dbReference>
<evidence type="ECO:0000313" key="9">
    <source>
        <dbReference type="EMBL" id="AUX21349.1"/>
    </source>
</evidence>
<accession>A0A4P2PX30</accession>
<evidence type="ECO:0000256" key="2">
    <source>
        <dbReference type="ARBA" id="ARBA00013194"/>
    </source>
</evidence>
<keyword evidence="7" id="KW-0812">Transmembrane</keyword>
<keyword evidence="4 5" id="KW-0413">Isomerase</keyword>